<dbReference type="GO" id="GO:0003677">
    <property type="term" value="F:DNA binding"/>
    <property type="evidence" value="ECO:0007669"/>
    <property type="project" value="InterPro"/>
</dbReference>
<dbReference type="InterPro" id="IPR007492">
    <property type="entry name" value="LytTR_DNA-bd_dom"/>
</dbReference>
<dbReference type="SMART" id="SM00850">
    <property type="entry name" value="LytTR"/>
    <property type="match status" value="1"/>
</dbReference>
<feature type="domain" description="HTH LytTR-type" evidence="1">
    <location>
        <begin position="1"/>
        <end position="91"/>
    </location>
</feature>
<dbReference type="GO" id="GO:0000156">
    <property type="term" value="F:phosphorelay response regulator activity"/>
    <property type="evidence" value="ECO:0007669"/>
    <property type="project" value="InterPro"/>
</dbReference>
<comment type="caution">
    <text evidence="2">The sequence shown here is derived from an EMBL/GenBank/DDBJ whole genome shotgun (WGS) entry which is preliminary data.</text>
</comment>
<dbReference type="AlphaFoldDB" id="A0AAW9K3G1"/>
<feature type="non-terminal residue" evidence="2">
    <location>
        <position position="1"/>
    </location>
</feature>
<gene>
    <name evidence="2" type="ORF">GNF83_16760</name>
</gene>
<dbReference type="Proteomes" id="UP001288944">
    <property type="component" value="Unassembled WGS sequence"/>
</dbReference>
<evidence type="ECO:0000313" key="2">
    <source>
        <dbReference type="EMBL" id="MDZ7542802.1"/>
    </source>
</evidence>
<dbReference type="PANTHER" id="PTHR37299:SF4">
    <property type="entry name" value="TRANSCRIPTIONAL REGULATOR"/>
    <property type="match status" value="1"/>
</dbReference>
<accession>A0AAW9K3G1</accession>
<dbReference type="PROSITE" id="PS50930">
    <property type="entry name" value="HTH_LYTTR"/>
    <property type="match status" value="1"/>
</dbReference>
<reference evidence="2" key="1">
    <citation type="submission" date="2019-11" db="EMBL/GenBank/DDBJ databases">
        <title>Characterization of Clostridium perfringens isolates from swine manure treated agricultural soils.</title>
        <authorList>
            <person name="Wushke S.T."/>
        </authorList>
    </citation>
    <scope>NUCLEOTIDE SEQUENCE</scope>
    <source>
        <strain evidence="2">X62</strain>
    </source>
</reference>
<protein>
    <submittedName>
        <fullName evidence="2">LytTR family transcriptional regulator</fullName>
    </submittedName>
</protein>
<dbReference type="Gene3D" id="2.40.50.1020">
    <property type="entry name" value="LytTr DNA-binding domain"/>
    <property type="match status" value="1"/>
</dbReference>
<evidence type="ECO:0000313" key="3">
    <source>
        <dbReference type="Proteomes" id="UP001288944"/>
    </source>
</evidence>
<evidence type="ECO:0000259" key="1">
    <source>
        <dbReference type="PROSITE" id="PS50930"/>
    </source>
</evidence>
<proteinExistence type="predicted"/>
<organism evidence="2 3">
    <name type="scientific">Clostridium perfringens</name>
    <dbReference type="NCBI Taxonomy" id="1502"/>
    <lineage>
        <taxon>Bacteria</taxon>
        <taxon>Bacillati</taxon>
        <taxon>Bacillota</taxon>
        <taxon>Clostridia</taxon>
        <taxon>Eubacteriales</taxon>
        <taxon>Clostridiaceae</taxon>
        <taxon>Clostridium</taxon>
    </lineage>
</organism>
<dbReference type="Pfam" id="PF04397">
    <property type="entry name" value="LytTR"/>
    <property type="match status" value="1"/>
</dbReference>
<sequence length="93" mass="10867">SNDIFYVETNKDTLLIHTNNQTYESKNRLYELEKILPPKFIRISKSTILNLEKVSMYSPLLNGLMEAKLINSETAYISRKYLKEVRNRIKGGL</sequence>
<dbReference type="PANTHER" id="PTHR37299">
    <property type="entry name" value="TRANSCRIPTIONAL REGULATOR-RELATED"/>
    <property type="match status" value="1"/>
</dbReference>
<name>A0AAW9K3G1_CLOPF</name>
<dbReference type="EMBL" id="WNUR01000500">
    <property type="protein sequence ID" value="MDZ7542802.1"/>
    <property type="molecule type" value="Genomic_DNA"/>
</dbReference>
<dbReference type="InterPro" id="IPR046947">
    <property type="entry name" value="LytR-like"/>
</dbReference>